<comment type="similarity">
    <text evidence="2">Belongs to the ATP12 family.</text>
</comment>
<accession>R8BJY0</accession>
<reference evidence="7" key="1">
    <citation type="journal article" date="2013" name="Genome Announc.">
        <title>Draft genome sequence of the ascomycete Phaeoacremonium aleophilum strain UCR-PA7, a causal agent of the esca disease complex in grapevines.</title>
        <authorList>
            <person name="Blanco-Ulate B."/>
            <person name="Rolshausen P."/>
            <person name="Cantu D."/>
        </authorList>
    </citation>
    <scope>NUCLEOTIDE SEQUENCE [LARGE SCALE GENOMIC DNA]</scope>
    <source>
        <strain evidence="7">UCR-PA7</strain>
    </source>
</reference>
<dbReference type="HOGENOM" id="CLU_047893_1_1_1"/>
<organism evidence="6 7">
    <name type="scientific">Phaeoacremonium minimum (strain UCR-PA7)</name>
    <name type="common">Esca disease fungus</name>
    <name type="synonym">Togninia minima</name>
    <dbReference type="NCBI Taxonomy" id="1286976"/>
    <lineage>
        <taxon>Eukaryota</taxon>
        <taxon>Fungi</taxon>
        <taxon>Dikarya</taxon>
        <taxon>Ascomycota</taxon>
        <taxon>Pezizomycotina</taxon>
        <taxon>Sordariomycetes</taxon>
        <taxon>Sordariomycetidae</taxon>
        <taxon>Togniniales</taxon>
        <taxon>Togniniaceae</taxon>
        <taxon>Phaeoacremonium</taxon>
    </lineage>
</organism>
<dbReference type="PANTHER" id="PTHR21013:SF10">
    <property type="entry name" value="ATP SYNTHASE MITOCHONDRIAL F1 COMPLEX ASSEMBLY FACTOR 2"/>
    <property type="match status" value="1"/>
</dbReference>
<keyword evidence="5" id="KW-0143">Chaperone</keyword>
<evidence type="ECO:0000256" key="5">
    <source>
        <dbReference type="ARBA" id="ARBA00023186"/>
    </source>
</evidence>
<keyword evidence="3" id="KW-0809">Transit peptide</keyword>
<evidence type="ECO:0000256" key="2">
    <source>
        <dbReference type="ARBA" id="ARBA00008231"/>
    </source>
</evidence>
<dbReference type="eggNOG" id="KOG3015">
    <property type="taxonomic scope" value="Eukaryota"/>
</dbReference>
<dbReference type="Pfam" id="PF07542">
    <property type="entry name" value="ATP12"/>
    <property type="match status" value="1"/>
</dbReference>
<dbReference type="Proteomes" id="UP000014074">
    <property type="component" value="Unassembled WGS sequence"/>
</dbReference>
<evidence type="ECO:0000256" key="1">
    <source>
        <dbReference type="ARBA" id="ARBA00004173"/>
    </source>
</evidence>
<proteinExistence type="inferred from homology"/>
<dbReference type="GO" id="GO:0033615">
    <property type="term" value="P:mitochondrial proton-transporting ATP synthase complex assembly"/>
    <property type="evidence" value="ECO:0007669"/>
    <property type="project" value="TreeGrafter"/>
</dbReference>
<comment type="subcellular location">
    <subcellularLocation>
        <location evidence="1">Mitochondrion</location>
    </subcellularLocation>
</comment>
<dbReference type="InterPro" id="IPR042272">
    <property type="entry name" value="ATP12_ATP_synth-F1-assembly_N"/>
</dbReference>
<keyword evidence="4" id="KW-0496">Mitochondrion</keyword>
<dbReference type="OrthoDB" id="5322896at2759"/>
<dbReference type="GeneID" id="19325405"/>
<protein>
    <submittedName>
        <fullName evidence="6">Putative atp12 chaperone protein</fullName>
    </submittedName>
</protein>
<dbReference type="Gene3D" id="1.10.3580.10">
    <property type="entry name" value="ATP12 ATPase"/>
    <property type="match status" value="1"/>
</dbReference>
<dbReference type="Gene3D" id="3.30.2180.10">
    <property type="entry name" value="ATP12-like"/>
    <property type="match status" value="1"/>
</dbReference>
<keyword evidence="7" id="KW-1185">Reference proteome</keyword>
<evidence type="ECO:0000313" key="6">
    <source>
        <dbReference type="EMBL" id="EON99663.1"/>
    </source>
</evidence>
<evidence type="ECO:0000256" key="3">
    <source>
        <dbReference type="ARBA" id="ARBA00022946"/>
    </source>
</evidence>
<dbReference type="GO" id="GO:0005739">
    <property type="term" value="C:mitochondrion"/>
    <property type="evidence" value="ECO:0007669"/>
    <property type="project" value="UniProtKB-SubCell"/>
</dbReference>
<evidence type="ECO:0000256" key="4">
    <source>
        <dbReference type="ARBA" id="ARBA00023128"/>
    </source>
</evidence>
<dbReference type="AlphaFoldDB" id="R8BJY0"/>
<dbReference type="InterPro" id="IPR023335">
    <property type="entry name" value="ATP12_ortho_dom_sf"/>
</dbReference>
<dbReference type="SUPFAM" id="SSF160909">
    <property type="entry name" value="ATP12-like"/>
    <property type="match status" value="1"/>
</dbReference>
<dbReference type="InterPro" id="IPR011419">
    <property type="entry name" value="ATP12_ATP_synth-F1-assembly"/>
</dbReference>
<gene>
    <name evidence="6" type="ORF">UCRPA7_4905</name>
</gene>
<name>R8BJY0_PHAM7</name>
<dbReference type="RefSeq" id="XP_007915647.1">
    <property type="nucleotide sequence ID" value="XM_007917456.1"/>
</dbReference>
<dbReference type="EMBL" id="KB933141">
    <property type="protein sequence ID" value="EON99663.1"/>
    <property type="molecule type" value="Genomic_DNA"/>
</dbReference>
<evidence type="ECO:0000313" key="7">
    <source>
        <dbReference type="Proteomes" id="UP000014074"/>
    </source>
</evidence>
<dbReference type="PANTHER" id="PTHR21013">
    <property type="entry name" value="ATP SYNTHASE MITOCHONDRIAL F1 COMPLEX ASSEMBLY FACTOR 2/ATP12 PROTEIN, MITOCHONDRIAL PRECURSOR"/>
    <property type="match status" value="1"/>
</dbReference>
<sequence length="405" mass="43686">MEPPARAIRFLPRLVSLPPIGAVSPPVSCRAAAIHTSSATTAKVVPIYGTGPPPEPPAPSEAYPDARIARRKRQAEMLRQAQDLRTAKGMAAARGGKSSPLKKRFWQDVHVKEVDGAYQVHLDARPLRHPNTKAIVRIPLSKPHLAHAVALEWDFLTSAQQATMQHLIPLTSLVCRAIDIADDDAAHASKPASETKDGVFAPVRTAIATMLLRYLDTDSLLCWAPESDSLSFHTDPETGDSLRSRQERVAGEIVQFLTSEVWPGVEIEPVLDSSSIVPRGQKPGVREVVQGWVMGLEPWDLAGVERAALAGKGLLGAIRLVVEWSEGSAGRALGLGKSGQAIEGDDATRFGVEEAAKAASVEVEWQTSRWGEVEDTHDVEKEDLRRQLGSVVLLVTGTGSGKHSQ</sequence>
<dbReference type="KEGG" id="tmn:UCRPA7_4905"/>